<evidence type="ECO:0000256" key="2">
    <source>
        <dbReference type="SAM" id="Phobius"/>
    </source>
</evidence>
<keyword evidence="2" id="KW-0472">Membrane</keyword>
<protein>
    <recommendedName>
        <fullName evidence="5">VCBS repeat-containing protein</fullName>
    </recommendedName>
</protein>
<gene>
    <name evidence="3" type="ORF">EDS130_LOCUS41152</name>
</gene>
<dbReference type="Gene3D" id="2.130.10.130">
    <property type="entry name" value="Integrin alpha, N-terminal"/>
    <property type="match status" value="2"/>
</dbReference>
<comment type="caution">
    <text evidence="3">The sequence shown here is derived from an EMBL/GenBank/DDBJ whole genome shotgun (WGS) entry which is preliminary data.</text>
</comment>
<dbReference type="AlphaFoldDB" id="A0A815REN0"/>
<evidence type="ECO:0000256" key="1">
    <source>
        <dbReference type="ARBA" id="ARBA00022729"/>
    </source>
</evidence>
<reference evidence="3" key="1">
    <citation type="submission" date="2021-02" db="EMBL/GenBank/DDBJ databases">
        <authorList>
            <person name="Nowell W R."/>
        </authorList>
    </citation>
    <scope>NUCLEOTIDE SEQUENCE</scope>
</reference>
<dbReference type="OrthoDB" id="3153136at2759"/>
<keyword evidence="2" id="KW-0812">Transmembrane</keyword>
<proteinExistence type="predicted"/>
<sequence length="525" mass="58634">MSSRFSINTPIAVLMKNLFIEEWITSINYSSYFEQCFPLFCSYTYIRRFSLLYAITFVLGIQGGLTIILKWICPQIVRIVFKINYYQNSRRNIVQSMDTTRITTIGSTNTVIPDRNFEAESISRNVTSQVHIHRPVRRFVKMFSILSLALFVLLVLIMFSIYVARSQSDEIIRTVSLTNTTNYAYGTMITSTPESTATLNFTTTDNWQYGPRLPIGIDFNNDGILDLVFIGYHSLRIMFGNGNGTFQGQTVLLTISEGLYIVAFALGDFNKDGRLDVAVINSDQTSINVLLSDNNGTFGDLMQLTGDNIKRLEDITIADFDNDNYLDIAVCDFGNNAIGVLFNNVVGHKQIGVLFGYGNRTFQSVKTFFTGGGYRPTSFVMGDFNEDTWLDVAYSCMSRNAISVLFGYSNETLGGNVDFFIETDIISTTPPAIGDLNNDGHLDIVVPSARPDYINILIGRGNGIFIAQHIFVPGTSYNEPTTKIIVHDFNGDSCQDLIVSTYFTSNLDILLNNCDCSVSGISRNN</sequence>
<dbReference type="PANTHER" id="PTHR46580">
    <property type="entry name" value="SENSOR KINASE-RELATED"/>
    <property type="match status" value="1"/>
</dbReference>
<organism evidence="3 4">
    <name type="scientific">Adineta ricciae</name>
    <name type="common">Rotifer</name>
    <dbReference type="NCBI Taxonomy" id="249248"/>
    <lineage>
        <taxon>Eukaryota</taxon>
        <taxon>Metazoa</taxon>
        <taxon>Spiralia</taxon>
        <taxon>Gnathifera</taxon>
        <taxon>Rotifera</taxon>
        <taxon>Eurotatoria</taxon>
        <taxon>Bdelloidea</taxon>
        <taxon>Adinetida</taxon>
        <taxon>Adinetidae</taxon>
        <taxon>Adineta</taxon>
    </lineage>
</organism>
<evidence type="ECO:0008006" key="5">
    <source>
        <dbReference type="Google" id="ProtNLM"/>
    </source>
</evidence>
<keyword evidence="1" id="KW-0732">Signal</keyword>
<evidence type="ECO:0000313" key="4">
    <source>
        <dbReference type="Proteomes" id="UP000663852"/>
    </source>
</evidence>
<name>A0A815REN0_ADIRI</name>
<dbReference type="Pfam" id="PF13517">
    <property type="entry name" value="FG-GAP_3"/>
    <property type="match status" value="2"/>
</dbReference>
<accession>A0A815REN0</accession>
<evidence type="ECO:0000313" key="3">
    <source>
        <dbReference type="EMBL" id="CAF1476519.1"/>
    </source>
</evidence>
<keyword evidence="2" id="KW-1133">Transmembrane helix</keyword>
<dbReference type="InterPro" id="IPR013517">
    <property type="entry name" value="FG-GAP"/>
</dbReference>
<dbReference type="EMBL" id="CAJNOJ010000527">
    <property type="protein sequence ID" value="CAF1476519.1"/>
    <property type="molecule type" value="Genomic_DNA"/>
</dbReference>
<dbReference type="Proteomes" id="UP000663852">
    <property type="component" value="Unassembled WGS sequence"/>
</dbReference>
<feature type="transmembrane region" description="Helical" evidence="2">
    <location>
        <begin position="143"/>
        <end position="164"/>
    </location>
</feature>
<dbReference type="SUPFAM" id="SSF69318">
    <property type="entry name" value="Integrin alpha N-terminal domain"/>
    <property type="match status" value="1"/>
</dbReference>
<feature type="transmembrane region" description="Helical" evidence="2">
    <location>
        <begin position="51"/>
        <end position="73"/>
    </location>
</feature>
<dbReference type="InterPro" id="IPR028994">
    <property type="entry name" value="Integrin_alpha_N"/>
</dbReference>